<keyword evidence="1" id="KW-0812">Transmembrane</keyword>
<evidence type="ECO:0000256" key="1">
    <source>
        <dbReference type="SAM" id="Phobius"/>
    </source>
</evidence>
<keyword evidence="2" id="KW-0808">Transferase</keyword>
<keyword evidence="1" id="KW-0472">Membrane</keyword>
<evidence type="ECO:0000313" key="3">
    <source>
        <dbReference type="Proteomes" id="UP001210528"/>
    </source>
</evidence>
<sequence length="158" mass="16684">NLDWITRPVFGIALAIVAIAATFYAASFALLLAVLSVAAAREWHRLVEKNGAAREAWITYISVVVALLLLVLRAQSPAPWILLGVATFLVFVSASMRGARAIWHAAGVAYIGAPALTLLSLRSLAPHGASVIIGLFLVVWATDTVALISGNLIGGPRF</sequence>
<keyword evidence="3" id="KW-1185">Reference proteome</keyword>
<comment type="caution">
    <text evidence="2">The sequence shown here is derived from an EMBL/GenBank/DDBJ whole genome shotgun (WGS) entry which is preliminary data.</text>
</comment>
<dbReference type="Pfam" id="PF01148">
    <property type="entry name" value="CTP_transf_1"/>
    <property type="match status" value="1"/>
</dbReference>
<feature type="transmembrane region" description="Helical" evidence="1">
    <location>
        <begin position="101"/>
        <end position="119"/>
    </location>
</feature>
<name>A0ABT4Z9A7_HALEZ</name>
<feature type="non-terminal residue" evidence="2">
    <location>
        <position position="158"/>
    </location>
</feature>
<evidence type="ECO:0000313" key="2">
    <source>
        <dbReference type="EMBL" id="MDB2294660.1"/>
    </source>
</evidence>
<feature type="transmembrane region" description="Helical" evidence="1">
    <location>
        <begin position="52"/>
        <end position="72"/>
    </location>
</feature>
<proteinExistence type="predicted"/>
<organism evidence="2 3">
    <name type="scientific">Halorubrum ezzemoulense</name>
    <name type="common">Halorubrum chaoviator</name>
    <dbReference type="NCBI Taxonomy" id="337243"/>
    <lineage>
        <taxon>Archaea</taxon>
        <taxon>Methanobacteriati</taxon>
        <taxon>Methanobacteriota</taxon>
        <taxon>Stenosarchaea group</taxon>
        <taxon>Halobacteria</taxon>
        <taxon>Halobacteriales</taxon>
        <taxon>Haloferacaceae</taxon>
        <taxon>Halorubrum</taxon>
    </lineage>
</organism>
<dbReference type="EMBL" id="JAQLUK010000297">
    <property type="protein sequence ID" value="MDB2294660.1"/>
    <property type="molecule type" value="Genomic_DNA"/>
</dbReference>
<dbReference type="RefSeq" id="WP_271971001.1">
    <property type="nucleotide sequence ID" value="NZ_JAQLUK010000297.1"/>
</dbReference>
<dbReference type="GO" id="GO:0004605">
    <property type="term" value="F:phosphatidate cytidylyltransferase activity"/>
    <property type="evidence" value="ECO:0007669"/>
    <property type="project" value="UniProtKB-EC"/>
</dbReference>
<dbReference type="Proteomes" id="UP001210528">
    <property type="component" value="Unassembled WGS sequence"/>
</dbReference>
<feature type="transmembrane region" description="Helical" evidence="1">
    <location>
        <begin position="78"/>
        <end position="94"/>
    </location>
</feature>
<gene>
    <name evidence="2" type="ORF">PM085_20940</name>
</gene>
<protein>
    <submittedName>
        <fullName evidence="2">Phosphatidate cytidylyltransferase</fullName>
        <ecNumber evidence="2">2.7.7.41</ecNumber>
    </submittedName>
</protein>
<feature type="non-terminal residue" evidence="2">
    <location>
        <position position="1"/>
    </location>
</feature>
<dbReference type="EC" id="2.7.7.41" evidence="2"/>
<reference evidence="2 3" key="1">
    <citation type="submission" date="2023-01" db="EMBL/GenBank/DDBJ databases">
        <title>Halorubrum ezzemoulense from Santa Pola, Spain.</title>
        <authorList>
            <person name="Feng Y."/>
            <person name="Louyakis A.S."/>
            <person name="Gogarten J.P."/>
        </authorList>
    </citation>
    <scope>NUCLEOTIDE SEQUENCE [LARGE SCALE GENOMIC DNA]</scope>
    <source>
        <strain evidence="2 3">AMM015</strain>
    </source>
</reference>
<feature type="transmembrane region" description="Helical" evidence="1">
    <location>
        <begin position="131"/>
        <end position="153"/>
    </location>
</feature>
<keyword evidence="1" id="KW-1133">Transmembrane helix</keyword>
<accession>A0ABT4Z9A7</accession>
<keyword evidence="2" id="KW-0548">Nucleotidyltransferase</keyword>
<feature type="transmembrane region" description="Helical" evidence="1">
    <location>
        <begin position="12"/>
        <end position="40"/>
    </location>
</feature>